<evidence type="ECO:0000259" key="2">
    <source>
        <dbReference type="Pfam" id="PF13559"/>
    </source>
</evidence>
<evidence type="ECO:0000313" key="3">
    <source>
        <dbReference type="EMBL" id="MFC5063983.1"/>
    </source>
</evidence>
<keyword evidence="1" id="KW-1133">Transmembrane helix</keyword>
<evidence type="ECO:0000256" key="1">
    <source>
        <dbReference type="SAM" id="Phobius"/>
    </source>
</evidence>
<comment type="caution">
    <text evidence="3">The sequence shown here is derived from an EMBL/GenBank/DDBJ whole genome shotgun (WGS) entry which is preliminary data.</text>
</comment>
<dbReference type="RefSeq" id="WP_378037325.1">
    <property type="nucleotide sequence ID" value="NZ_JBHSIV010000018.1"/>
</dbReference>
<keyword evidence="1" id="KW-0472">Membrane</keyword>
<feature type="transmembrane region" description="Helical" evidence="1">
    <location>
        <begin position="65"/>
        <end position="87"/>
    </location>
</feature>
<reference evidence="4" key="1">
    <citation type="journal article" date="2019" name="Int. J. Syst. Evol. Microbiol.">
        <title>The Global Catalogue of Microorganisms (GCM) 10K type strain sequencing project: providing services to taxonomists for standard genome sequencing and annotation.</title>
        <authorList>
            <consortium name="The Broad Institute Genomics Platform"/>
            <consortium name="The Broad Institute Genome Sequencing Center for Infectious Disease"/>
            <person name="Wu L."/>
            <person name="Ma J."/>
        </authorList>
    </citation>
    <scope>NUCLEOTIDE SEQUENCE [LARGE SCALE GENOMIC DNA]</scope>
    <source>
        <strain evidence="4">CGMCC 4.7093</strain>
    </source>
</reference>
<name>A0ABV9YM66_9PSEU</name>
<proteinExistence type="predicted"/>
<protein>
    <submittedName>
        <fullName evidence="3">DUF4129 domain-containing protein</fullName>
    </submittedName>
</protein>
<dbReference type="Proteomes" id="UP001595947">
    <property type="component" value="Unassembled WGS sequence"/>
</dbReference>
<dbReference type="EMBL" id="JBHSIV010000018">
    <property type="protein sequence ID" value="MFC5063983.1"/>
    <property type="molecule type" value="Genomic_DNA"/>
</dbReference>
<feature type="domain" description="Protein-glutamine gamma-glutamyltransferase-like C-terminal" evidence="2">
    <location>
        <begin position="134"/>
        <end position="203"/>
    </location>
</feature>
<organism evidence="3 4">
    <name type="scientific">Actinomycetospora atypica</name>
    <dbReference type="NCBI Taxonomy" id="1290095"/>
    <lineage>
        <taxon>Bacteria</taxon>
        <taxon>Bacillati</taxon>
        <taxon>Actinomycetota</taxon>
        <taxon>Actinomycetes</taxon>
        <taxon>Pseudonocardiales</taxon>
        <taxon>Pseudonocardiaceae</taxon>
        <taxon>Actinomycetospora</taxon>
    </lineage>
</organism>
<keyword evidence="1" id="KW-0812">Transmembrane</keyword>
<gene>
    <name evidence="3" type="ORF">ACFPBZ_17315</name>
</gene>
<accession>A0ABV9YM66</accession>
<sequence length="211" mass="22408">MQTPPPPPVTPRPFLPTADQARELAARELAKAAYRDREPGVLAQVGQWLLDRLDDLIALLTANRAGGAGGVLVLLALVVVAVVVVRWRLGRTARSARIASASLDDAGLTAADHRRRADGHADAGRYDEAVREWMRALVRGLEERDLLAARPGRTAGEVARETAAALPGAADAVAEAARRFDETVYGGREADAGTVARMRTADEAVRAVPVA</sequence>
<dbReference type="InterPro" id="IPR025403">
    <property type="entry name" value="TgpA-like_C"/>
</dbReference>
<dbReference type="Pfam" id="PF13559">
    <property type="entry name" value="DUF4129"/>
    <property type="match status" value="1"/>
</dbReference>
<keyword evidence="4" id="KW-1185">Reference proteome</keyword>
<evidence type="ECO:0000313" key="4">
    <source>
        <dbReference type="Proteomes" id="UP001595947"/>
    </source>
</evidence>